<organism evidence="2 3">
    <name type="scientific">Sorghum bicolor</name>
    <name type="common">Sorghum</name>
    <name type="synonym">Sorghum vulgare</name>
    <dbReference type="NCBI Taxonomy" id="4558"/>
    <lineage>
        <taxon>Eukaryota</taxon>
        <taxon>Viridiplantae</taxon>
        <taxon>Streptophyta</taxon>
        <taxon>Embryophyta</taxon>
        <taxon>Tracheophyta</taxon>
        <taxon>Spermatophyta</taxon>
        <taxon>Magnoliopsida</taxon>
        <taxon>Liliopsida</taxon>
        <taxon>Poales</taxon>
        <taxon>Poaceae</taxon>
        <taxon>PACMAD clade</taxon>
        <taxon>Panicoideae</taxon>
        <taxon>Andropogonodae</taxon>
        <taxon>Andropogoneae</taxon>
        <taxon>Sorghinae</taxon>
        <taxon>Sorghum</taxon>
    </lineage>
</organism>
<feature type="compositionally biased region" description="Basic and acidic residues" evidence="1">
    <location>
        <begin position="32"/>
        <end position="57"/>
    </location>
</feature>
<dbReference type="Gramene" id="KXG37984">
    <property type="protein sequence ID" value="KXG37984"/>
    <property type="gene ID" value="SORBI_3001G162600"/>
</dbReference>
<keyword evidence="3" id="KW-1185">Reference proteome</keyword>
<dbReference type="InParanoid" id="A0A1B6QJ92"/>
<evidence type="ECO:0000256" key="1">
    <source>
        <dbReference type="SAM" id="MobiDB-lite"/>
    </source>
</evidence>
<evidence type="ECO:0000313" key="3">
    <source>
        <dbReference type="Proteomes" id="UP000000768"/>
    </source>
</evidence>
<feature type="non-terminal residue" evidence="2">
    <location>
        <position position="1"/>
    </location>
</feature>
<name>A0A1B6QJ92_SORBI</name>
<proteinExistence type="predicted"/>
<dbReference type="AlphaFoldDB" id="A0A1B6QJ92"/>
<sequence length="109" mass="11873">PTDSLGFLAAERPAGRPQIDETGRRQKRSSTKRGEMMEEKKRRKRDMDGKGRCREGEGEGEGEGGGGVPRGAEAGEEARRRLAHAFRRAPCLRAQEIPWQLGSDLGAGG</sequence>
<dbReference type="Proteomes" id="UP000000768">
    <property type="component" value="Chromosome 1"/>
</dbReference>
<feature type="region of interest" description="Disordered" evidence="1">
    <location>
        <begin position="1"/>
        <end position="79"/>
    </location>
</feature>
<evidence type="ECO:0000313" key="2">
    <source>
        <dbReference type="EMBL" id="KXG37984.1"/>
    </source>
</evidence>
<reference evidence="3" key="2">
    <citation type="journal article" date="2018" name="Plant J.">
        <title>The Sorghum bicolor reference genome: improved assembly, gene annotations, a transcriptome atlas, and signatures of genome organization.</title>
        <authorList>
            <person name="McCormick R.F."/>
            <person name="Truong S.K."/>
            <person name="Sreedasyam A."/>
            <person name="Jenkins J."/>
            <person name="Shu S."/>
            <person name="Sims D."/>
            <person name="Kennedy M."/>
            <person name="Amirebrahimi M."/>
            <person name="Weers B.D."/>
            <person name="McKinley B."/>
            <person name="Mattison A."/>
            <person name="Morishige D.T."/>
            <person name="Grimwood J."/>
            <person name="Schmutz J."/>
            <person name="Mullet J.E."/>
        </authorList>
    </citation>
    <scope>NUCLEOTIDE SEQUENCE [LARGE SCALE GENOMIC DNA]</scope>
    <source>
        <strain evidence="3">cv. BTx623</strain>
    </source>
</reference>
<gene>
    <name evidence="2" type="ORF">SORBI_3001G162600</name>
</gene>
<reference evidence="2 3" key="1">
    <citation type="journal article" date="2009" name="Nature">
        <title>The Sorghum bicolor genome and the diversification of grasses.</title>
        <authorList>
            <person name="Paterson A.H."/>
            <person name="Bowers J.E."/>
            <person name="Bruggmann R."/>
            <person name="Dubchak I."/>
            <person name="Grimwood J."/>
            <person name="Gundlach H."/>
            <person name="Haberer G."/>
            <person name="Hellsten U."/>
            <person name="Mitros T."/>
            <person name="Poliakov A."/>
            <person name="Schmutz J."/>
            <person name="Spannagl M."/>
            <person name="Tang H."/>
            <person name="Wang X."/>
            <person name="Wicker T."/>
            <person name="Bharti A.K."/>
            <person name="Chapman J."/>
            <person name="Feltus F.A."/>
            <person name="Gowik U."/>
            <person name="Grigoriev I.V."/>
            <person name="Lyons E."/>
            <person name="Maher C.A."/>
            <person name="Martis M."/>
            <person name="Narechania A."/>
            <person name="Otillar R.P."/>
            <person name="Penning B.W."/>
            <person name="Salamov A.A."/>
            <person name="Wang Y."/>
            <person name="Zhang L."/>
            <person name="Carpita N.C."/>
            <person name="Freeling M."/>
            <person name="Gingle A.R."/>
            <person name="Hash C.T."/>
            <person name="Keller B."/>
            <person name="Klein P."/>
            <person name="Kresovich S."/>
            <person name="McCann M.C."/>
            <person name="Ming R."/>
            <person name="Peterson D.G."/>
            <person name="Mehboob-ur-Rahman"/>
            <person name="Ware D."/>
            <person name="Westhoff P."/>
            <person name="Mayer K.F."/>
            <person name="Messing J."/>
            <person name="Rokhsar D.S."/>
        </authorList>
    </citation>
    <scope>NUCLEOTIDE SEQUENCE [LARGE SCALE GENOMIC DNA]</scope>
    <source>
        <strain evidence="3">cv. BTx623</strain>
    </source>
</reference>
<dbReference type="EMBL" id="CM000760">
    <property type="protein sequence ID" value="KXG37984.1"/>
    <property type="molecule type" value="Genomic_DNA"/>
</dbReference>
<accession>A0A1B6QJ92</accession>
<protein>
    <submittedName>
        <fullName evidence="2">Uncharacterized protein</fullName>
    </submittedName>
</protein>